<dbReference type="Gene3D" id="3.40.50.300">
    <property type="entry name" value="P-loop containing nucleotide triphosphate hydrolases"/>
    <property type="match status" value="1"/>
</dbReference>
<sequence>MQSKSVQAWALRLEKFLGEVQQAIPTRLHEQAFLLQLWNQNPVASAGSGHVRIEPALADTAFIDWFATAVTATLPTDPAEAEIHLIELYNELQRRLSKLCDRIPRLKLNRVFCALYPAHFTTIANVGMLKELHVELGGNRHDHPVHMHRTIRDRIDAVLDPIPQEDSAAQARRVCLSWLLYERLNSDSTPETPETLHETELGLKPFPASLRRKGLTSLGGGFQTLLSLLPELNEGVSRDEFTDLLKQNNPNLATNSVGTMINVVARDFDLCKREGDTYRLSARGTNLLETQDPDELADQLLTRILGTDHIVKALETAPLTKAELIALLQAVNPGWTTAFAPSSLLGWLNHLGVIESGPHKRIYLAKRGQRWAELVTWKPESLPQPPQTVAELQVDTGGAIQLPTPTELNTRLQALAGNRLTLEPALISQLHAGLWFHPVRHFAVLTGISGSGKTQLALNYAHALRGTSHDESPNVRIIPVQPGWYDPSPLLGYVNPLQEASYRSAPFLELLLLAADDPETPYVAILDEMNLSHPEQYLAPVLSAMETRGWIDLHQLGEDITPVPMRVRYPANLAIIGTLNMDETTHGLSDKVLDRAYTLEFWDINVEAFPGWATTTLPEGLKQTAKDLLSQLVKALEPVRLHFGWRTIDDVLSYLAFQSASAQVDLHTLDQVVYAKVLPKLRGETSQRFQQALDAVHATLVKHGLERCQQKVKSLQEDLVATGSARFWR</sequence>
<dbReference type="SUPFAM" id="SSF52540">
    <property type="entry name" value="P-loop containing nucleoside triphosphate hydrolases"/>
    <property type="match status" value="1"/>
</dbReference>
<gene>
    <name evidence="1" type="ORF">JQX08_01370</name>
</gene>
<organism evidence="1 2">
    <name type="scientific">Zestomonas insulae</name>
    <dbReference type="NCBI Taxonomy" id="2809017"/>
    <lineage>
        <taxon>Bacteria</taxon>
        <taxon>Pseudomonadati</taxon>
        <taxon>Pseudomonadota</taxon>
        <taxon>Gammaproteobacteria</taxon>
        <taxon>Pseudomonadales</taxon>
        <taxon>Pseudomonadaceae</taxon>
        <taxon>Zestomonas</taxon>
    </lineage>
</organism>
<accession>A0ABS2I877</accession>
<name>A0ABS2I877_9GAMM</name>
<keyword evidence="2" id="KW-1185">Reference proteome</keyword>
<comment type="caution">
    <text evidence="1">The sequence shown here is derived from an EMBL/GenBank/DDBJ whole genome shotgun (WGS) entry which is preliminary data.</text>
</comment>
<dbReference type="InterPro" id="IPR027417">
    <property type="entry name" value="P-loop_NTPase"/>
</dbReference>
<dbReference type="RefSeq" id="WP_204914175.1">
    <property type="nucleotide sequence ID" value="NZ_JAFEUP010000001.1"/>
</dbReference>
<proteinExistence type="predicted"/>
<evidence type="ECO:0000313" key="1">
    <source>
        <dbReference type="EMBL" id="MBM7059346.1"/>
    </source>
</evidence>
<evidence type="ECO:0008006" key="3">
    <source>
        <dbReference type="Google" id="ProtNLM"/>
    </source>
</evidence>
<dbReference type="EMBL" id="JAFEUP010000001">
    <property type="protein sequence ID" value="MBM7059346.1"/>
    <property type="molecule type" value="Genomic_DNA"/>
</dbReference>
<protein>
    <recommendedName>
        <fullName evidence="3">Restriction endonuclease</fullName>
    </recommendedName>
</protein>
<dbReference type="Proteomes" id="UP000717995">
    <property type="component" value="Unassembled WGS sequence"/>
</dbReference>
<evidence type="ECO:0000313" key="2">
    <source>
        <dbReference type="Proteomes" id="UP000717995"/>
    </source>
</evidence>
<reference evidence="1 2" key="1">
    <citation type="submission" date="2021-02" db="EMBL/GenBank/DDBJ databases">
        <authorList>
            <person name="Lee D.-H."/>
        </authorList>
    </citation>
    <scope>NUCLEOTIDE SEQUENCE [LARGE SCALE GENOMIC DNA]</scope>
    <source>
        <strain evidence="1 2">UL073</strain>
    </source>
</reference>